<dbReference type="InterPro" id="IPR025683">
    <property type="entry name" value="Protein_beta"/>
</dbReference>
<organism evidence="1 2">
    <name type="scientific">Allostreptomyces psammosilenae</name>
    <dbReference type="NCBI Taxonomy" id="1892865"/>
    <lineage>
        <taxon>Bacteria</taxon>
        <taxon>Bacillati</taxon>
        <taxon>Actinomycetota</taxon>
        <taxon>Actinomycetes</taxon>
        <taxon>Kitasatosporales</taxon>
        <taxon>Streptomycetaceae</taxon>
        <taxon>Allostreptomyces</taxon>
    </lineage>
</organism>
<proteinExistence type="predicted"/>
<comment type="caution">
    <text evidence="1">The sequence shown here is derived from an EMBL/GenBank/DDBJ whole genome shotgun (WGS) entry which is preliminary data.</text>
</comment>
<evidence type="ECO:0000313" key="1">
    <source>
        <dbReference type="EMBL" id="NYI03499.1"/>
    </source>
</evidence>
<dbReference type="Pfam" id="PF14350">
    <property type="entry name" value="Beta_protein"/>
    <property type="match status" value="1"/>
</dbReference>
<name>A0A852ZM74_9ACTN</name>
<sequence>MGEELWRLLAGSGLRPVTGPDREFRQQIACAKAAWAGGRGLGVRVLLGEPPDERLSDSARLMLRRLGLPAGSLDLLLDLGAVTDEHHQADKRALLALDLLLPLTTWRTVAVISGAFPRSIPDHAPDPFVEFERHDWDVWHLVRDSFGVPAGDGRPPSPSAFLYGDYGAQHTRGCDEPSRREGGPPWGVLRYTTERTFLLCRFPTDTTDRARIVRAAARRIVGCGDFRGHTYSAGDRWLYDCARGFGSRGSGNAEGWLRHGHVQHMTHVVDRLGAVSL</sequence>
<dbReference type="AlphaFoldDB" id="A0A852ZM74"/>
<accession>A0A852ZM74</accession>
<evidence type="ECO:0000313" key="2">
    <source>
        <dbReference type="Proteomes" id="UP000567795"/>
    </source>
</evidence>
<dbReference type="Proteomes" id="UP000567795">
    <property type="component" value="Unassembled WGS sequence"/>
</dbReference>
<keyword evidence="2" id="KW-1185">Reference proteome</keyword>
<dbReference type="EMBL" id="JACBZD010000001">
    <property type="protein sequence ID" value="NYI03499.1"/>
    <property type="molecule type" value="Genomic_DNA"/>
</dbReference>
<reference evidence="1 2" key="1">
    <citation type="submission" date="2020-07" db="EMBL/GenBank/DDBJ databases">
        <title>Sequencing the genomes of 1000 actinobacteria strains.</title>
        <authorList>
            <person name="Klenk H.-P."/>
        </authorList>
    </citation>
    <scope>NUCLEOTIDE SEQUENCE [LARGE SCALE GENOMIC DNA]</scope>
    <source>
        <strain evidence="1 2">DSM 42178</strain>
    </source>
</reference>
<evidence type="ECO:0008006" key="3">
    <source>
        <dbReference type="Google" id="ProtNLM"/>
    </source>
</evidence>
<gene>
    <name evidence="1" type="ORF">FHU37_000442</name>
</gene>
<protein>
    <recommendedName>
        <fullName evidence="3">T4 beta protein</fullName>
    </recommendedName>
</protein>